<sequence>MRLAGRAPQGRGSESPSSQPLRVLKDSAPLTRRALASCVAYGLSSTTSTLLNKTVFSQATFHYPWFTLACQNVMSIFLLGILARLGVIRWSGLSPRLCRQLLVPIAFFVLFIFSNAQALRYVSLPVLTVLKSAGPIAVTLFERSVFRDVFPPAVYASMLLVAASTVVTAAGDLAFSATGYGWAAANVAANVGYLASLRHFVRGGGGHTPLEMTLHSNLLALAPILPLSWASGELPSAAPSSLAATSGWFLAAYVASGMLTTAICASGFWCLRETNGSTYSFLGGLNKIPIVVLGSLLFDAPVSARGWVGVALSIVAGVLFVRSKAVVREGQGGAPGGGGGAGAAAAAAADGGGGAAGSTGTGGAYRRVMLSTSDGGGHAAPPETGPPGADPLGNLEVVVGVAGDKGGGKAAPRHIANISSGH</sequence>
<accession>A0ACC3CIT0</accession>
<dbReference type="EMBL" id="CM020620">
    <property type="protein sequence ID" value="KAK1869773.1"/>
    <property type="molecule type" value="Genomic_DNA"/>
</dbReference>
<dbReference type="Proteomes" id="UP000798662">
    <property type="component" value="Chromosome 3"/>
</dbReference>
<reference evidence="1" key="1">
    <citation type="submission" date="2019-11" db="EMBL/GenBank/DDBJ databases">
        <title>Nori genome reveals adaptations in red seaweeds to the harsh intertidal environment.</title>
        <authorList>
            <person name="Wang D."/>
            <person name="Mao Y."/>
        </authorList>
    </citation>
    <scope>NUCLEOTIDE SEQUENCE</scope>
    <source>
        <tissue evidence="1">Gametophyte</tissue>
    </source>
</reference>
<name>A0ACC3CIT0_PYRYE</name>
<evidence type="ECO:0000313" key="2">
    <source>
        <dbReference type="Proteomes" id="UP000798662"/>
    </source>
</evidence>
<protein>
    <submittedName>
        <fullName evidence="1">Uncharacterized protein</fullName>
    </submittedName>
</protein>
<gene>
    <name evidence="1" type="ORF">I4F81_012239</name>
</gene>
<evidence type="ECO:0000313" key="1">
    <source>
        <dbReference type="EMBL" id="KAK1869773.1"/>
    </source>
</evidence>
<comment type="caution">
    <text evidence="1">The sequence shown here is derived from an EMBL/GenBank/DDBJ whole genome shotgun (WGS) entry which is preliminary data.</text>
</comment>
<organism evidence="1 2">
    <name type="scientific">Pyropia yezoensis</name>
    <name type="common">Susabi-nori</name>
    <name type="synonym">Porphyra yezoensis</name>
    <dbReference type="NCBI Taxonomy" id="2788"/>
    <lineage>
        <taxon>Eukaryota</taxon>
        <taxon>Rhodophyta</taxon>
        <taxon>Bangiophyceae</taxon>
        <taxon>Bangiales</taxon>
        <taxon>Bangiaceae</taxon>
        <taxon>Pyropia</taxon>
    </lineage>
</organism>
<keyword evidence="2" id="KW-1185">Reference proteome</keyword>
<proteinExistence type="predicted"/>